<gene>
    <name evidence="1" type="ORF">DSO57_1010612</name>
</gene>
<dbReference type="EMBL" id="QTSX02007135">
    <property type="protein sequence ID" value="KAJ9050818.1"/>
    <property type="molecule type" value="Genomic_DNA"/>
</dbReference>
<keyword evidence="2" id="KW-1185">Reference proteome</keyword>
<evidence type="ECO:0000313" key="2">
    <source>
        <dbReference type="Proteomes" id="UP001165960"/>
    </source>
</evidence>
<comment type="caution">
    <text evidence="1">The sequence shown here is derived from an EMBL/GenBank/DDBJ whole genome shotgun (WGS) entry which is preliminary data.</text>
</comment>
<organism evidence="1 2">
    <name type="scientific">Entomophthora muscae</name>
    <dbReference type="NCBI Taxonomy" id="34485"/>
    <lineage>
        <taxon>Eukaryota</taxon>
        <taxon>Fungi</taxon>
        <taxon>Fungi incertae sedis</taxon>
        <taxon>Zoopagomycota</taxon>
        <taxon>Entomophthoromycotina</taxon>
        <taxon>Entomophthoromycetes</taxon>
        <taxon>Entomophthorales</taxon>
        <taxon>Entomophthoraceae</taxon>
        <taxon>Entomophthora</taxon>
    </lineage>
</organism>
<proteinExistence type="predicted"/>
<reference evidence="1" key="1">
    <citation type="submission" date="2022-04" db="EMBL/GenBank/DDBJ databases">
        <title>Genome of the entomopathogenic fungus Entomophthora muscae.</title>
        <authorList>
            <person name="Elya C."/>
            <person name="Lovett B.R."/>
            <person name="Lee E."/>
            <person name="Macias A.M."/>
            <person name="Hajek A.E."/>
            <person name="De Bivort B.L."/>
            <person name="Kasson M.T."/>
            <person name="De Fine Licht H.H."/>
            <person name="Stajich J.E."/>
        </authorList>
    </citation>
    <scope>NUCLEOTIDE SEQUENCE</scope>
    <source>
        <strain evidence="1">Berkeley</strain>
    </source>
</reference>
<dbReference type="Proteomes" id="UP001165960">
    <property type="component" value="Unassembled WGS sequence"/>
</dbReference>
<protein>
    <submittedName>
        <fullName evidence="1">Uncharacterized protein</fullName>
    </submittedName>
</protein>
<name>A0ACC2RL52_9FUNG</name>
<sequence>MSTVLRVAAVLVGSALCVLNNSTVVGSTNCPGYRTSKVVERGSEIFAQLALNGAPCNMFSKDVQDLSLHVTFHNSRLRVKIADSAKQHWEVPQSLMSPDPSYHPADPAISLLKFSYTESPFAFCVSRKDTGEVIFDTRDHRFVFEEQYLELTSSLPTDANIYGIGEVIGRFRRDPKNTTQGMWARDIASPEYENIYGDQPLYIELREGKAHGVHILNSFGMDVLLKDQTVSYKTLGGVLDFSFFAGPTPARVMDQYTATFGRPHQIPYWALGFHQCKYGYKSIGEVAGVVANYSLASIPLETMWTDIEYMDMFKDFTLDPINYPLDKVQAFIKKLHANNQHYILIVDPAIARNDSYPAYLDGLKKDVFIKNPDGSNYVGQVWPGYTVFPDWFAPNTQQWWTQHIATFMNDVPIDGIWIDMNEPASFCQGSCGSTRTGIPPYPWKDPNYNPDVPQDFPEPNYAIHNYYGNLSAKTAPTNARHFGGVTEFQAHNLYGHMEAIATRSSLIEINPAKRPFVLGRSTFTGSGAYEGHWLGDNHSKWSQLIDSIAGVLSMQMFGIPFVGADICGFSDDTTEELCLRWMQLGSLYPFSRNHNGLESIPQEPYLWPSVAEASRKALHTRYQLLPFLYTLLEHSHLSGAPVWNALAFEFLDQKNLLSVDRQFLLGRSVLVSPVLEKGASTVNAIIPPGTWFDYHTFKSVEGPKTVMLDAPTDGHMPLHVRGGHILPLQGSALTVAEARRTPFHLIVAFDPITSKSEGELYVDDGESLHVGPNYSSIKFSADAHTISSQGHFGYHSTPEIKNITLLGLPSTHSLAQRYGTDMTLSVTNISSKSQQMILATITSTKDDAFPIISLENINLPLNGPFTLHF</sequence>
<evidence type="ECO:0000313" key="1">
    <source>
        <dbReference type="EMBL" id="KAJ9050818.1"/>
    </source>
</evidence>
<accession>A0ACC2RL52</accession>